<organism evidence="2">
    <name type="scientific">Baileyella intestinalis</name>
    <dbReference type="NCBI Taxonomy" id="2606709"/>
    <lineage>
        <taxon>Bacteria</taxon>
        <taxon>Bacillati</taxon>
        <taxon>Bacillota</taxon>
        <taxon>Clostridia</taxon>
        <taxon>Peptostreptococcales</taxon>
        <taxon>Anaerovoracaceae</taxon>
        <taxon>Baileyella</taxon>
    </lineage>
</organism>
<sequence length="483" mass="53482">MKQAVRVLSTYSADLFGINSVLYELGGMVVMHDASGCNSTYNTHDEPRWYTMDSMIYISHMMENDVILGNDEKLITDICDAAMEKKPRFIVVTAGLIPLFLSTDMKGIARIIQQRTGIPSFGFTTNAMDTYVLGACAAQEMLVKNFCHDPSGSDKKEGKMAPGKIKINLLGVNPLDFSVTGNVEALTRLFEEAGFQIICTMAMGSTLDHIGRMGEADVNVALSSTARNASVYMKKKFGIPYVTGVPMGKYASEKMISLIREAAADGRCRSIFDGPDPSAKTSQTHIREDFSYADNEYKSRRDPHNIKQCATGGAFVIGEALAAASVRTCLEHDFGMKNVHLICTTEFTCGLLRDGDLHSREEEDLEKALAGASTVVGDPIFSRILPGNRKPRSWSNSPAFIKARDVKDQNMDTLKIASEEDESFRFANLPHEAYSGRMYRSSIPVFIGPEFTGWMKEQLETQHIIYSNDIEQANHPFIDVPKY</sequence>
<comment type="caution">
    <text evidence="2">The sequence shown here is derived from an EMBL/GenBank/DDBJ whole genome shotgun (WGS) entry which is preliminary data.</text>
</comment>
<evidence type="ECO:0000313" key="2">
    <source>
        <dbReference type="EMBL" id="MST68118.1"/>
    </source>
</evidence>
<dbReference type="RefSeq" id="WP_154571594.1">
    <property type="nucleotide sequence ID" value="NZ_VUNB01000001.1"/>
</dbReference>
<dbReference type="Gene3D" id="3.40.50.1980">
    <property type="entry name" value="Nitrogenase molybdenum iron protein domain"/>
    <property type="match status" value="2"/>
</dbReference>
<dbReference type="InterPro" id="IPR000510">
    <property type="entry name" value="Nase/OxRdtase_comp1"/>
</dbReference>
<dbReference type="InterPro" id="IPR049939">
    <property type="entry name" value="NifE-like"/>
</dbReference>
<dbReference type="EMBL" id="VUNB01000001">
    <property type="protein sequence ID" value="MST68118.1"/>
    <property type="molecule type" value="Genomic_DNA"/>
</dbReference>
<dbReference type="PANTHER" id="PTHR42956">
    <property type="entry name" value="NITROGENASE IRON-MOLYBDENUM COFACTOR BIOSYNTHESIS PROTEIN NIFE"/>
    <property type="match status" value="1"/>
</dbReference>
<dbReference type="GO" id="GO:0016491">
    <property type="term" value="F:oxidoreductase activity"/>
    <property type="evidence" value="ECO:0007669"/>
    <property type="project" value="InterPro"/>
</dbReference>
<reference evidence="2" key="1">
    <citation type="submission" date="2019-09" db="EMBL/GenBank/DDBJ databases">
        <title>In-depth cultivation of the pig gut microbiome towards novel bacterial diversity and tailored functional studies.</title>
        <authorList>
            <person name="Wylensek D."/>
            <person name="Hitch T.C.A."/>
            <person name="Clavel T."/>
        </authorList>
    </citation>
    <scope>NUCLEOTIDE SEQUENCE</scope>
    <source>
        <strain evidence="2">RF-744-FAT-WT-3</strain>
    </source>
</reference>
<proteinExistence type="predicted"/>
<dbReference type="Pfam" id="PF00148">
    <property type="entry name" value="Oxidored_nitro"/>
    <property type="match status" value="1"/>
</dbReference>
<accession>A0A6A8M6C6</accession>
<protein>
    <recommendedName>
        <fullName evidence="1">Nitrogenase/oxidoreductase component 1 domain-containing protein</fullName>
    </recommendedName>
</protein>
<dbReference type="AlphaFoldDB" id="A0A6A8M6C6"/>
<gene>
    <name evidence="2" type="ORF">FYJ66_00625</name>
</gene>
<feature type="domain" description="Nitrogenase/oxidoreductase component 1" evidence="1">
    <location>
        <begin position="28"/>
        <end position="346"/>
    </location>
</feature>
<dbReference type="PANTHER" id="PTHR42956:SF1">
    <property type="entry name" value="NITROGENASE IRON-MOLYBDENUM COFACTOR BIOSYNTHESIS PROTEIN NIFE"/>
    <property type="match status" value="1"/>
</dbReference>
<name>A0A6A8M6C6_9FIRM</name>
<evidence type="ECO:0000259" key="1">
    <source>
        <dbReference type="Pfam" id="PF00148"/>
    </source>
</evidence>
<dbReference type="SUPFAM" id="SSF53807">
    <property type="entry name" value="Helical backbone' metal receptor"/>
    <property type="match status" value="1"/>
</dbReference>